<keyword evidence="1" id="KW-1133">Transmembrane helix</keyword>
<name>A0A5C8ZET0_9ACTN</name>
<reference evidence="2 3" key="1">
    <citation type="submission" date="2019-07" db="EMBL/GenBank/DDBJ databases">
        <title>Quadrisphaera sp. strain DD2A genome sequencing and assembly.</title>
        <authorList>
            <person name="Kim I."/>
        </authorList>
    </citation>
    <scope>NUCLEOTIDE SEQUENCE [LARGE SCALE GENOMIC DNA]</scope>
    <source>
        <strain evidence="2 3">DD2A</strain>
    </source>
</reference>
<dbReference type="PANTHER" id="PTHR34980:SF2">
    <property type="entry name" value="INNER MEMBRANE PROTEIN YHAH-RELATED"/>
    <property type="match status" value="1"/>
</dbReference>
<dbReference type="EMBL" id="VKAC01000005">
    <property type="protein sequence ID" value="TXR56342.1"/>
    <property type="molecule type" value="Genomic_DNA"/>
</dbReference>
<dbReference type="AlphaFoldDB" id="A0A5C8ZET0"/>
<dbReference type="RefSeq" id="WP_147926135.1">
    <property type="nucleotide sequence ID" value="NZ_VKAC01000005.1"/>
</dbReference>
<evidence type="ECO:0000313" key="2">
    <source>
        <dbReference type="EMBL" id="TXR56342.1"/>
    </source>
</evidence>
<keyword evidence="1" id="KW-0472">Membrane</keyword>
<keyword evidence="1" id="KW-0812">Transmembrane</keyword>
<dbReference type="GO" id="GO:0005886">
    <property type="term" value="C:plasma membrane"/>
    <property type="evidence" value="ECO:0007669"/>
    <property type="project" value="TreeGrafter"/>
</dbReference>
<sequence>MSPVQAVTSALRQYAVFSGRASRSELWWFVGAYSAAAITASAIDSALFVGVLGVPVTPLTFLVIAASVVPMLAVTVRRLHDSGRSGAYYFMSFIPLAGPVLLLVALCTPSDPLPNAHGAPRGGAVAGFAPGYGYQQV</sequence>
<comment type="caution">
    <text evidence="2">The sequence shown here is derived from an EMBL/GenBank/DDBJ whole genome shotgun (WGS) entry which is preliminary data.</text>
</comment>
<feature type="transmembrane region" description="Helical" evidence="1">
    <location>
        <begin position="88"/>
        <end position="106"/>
    </location>
</feature>
<organism evidence="2 3">
    <name type="scientific">Quadrisphaera setariae</name>
    <dbReference type="NCBI Taxonomy" id="2593304"/>
    <lineage>
        <taxon>Bacteria</taxon>
        <taxon>Bacillati</taxon>
        <taxon>Actinomycetota</taxon>
        <taxon>Actinomycetes</taxon>
        <taxon>Kineosporiales</taxon>
        <taxon>Kineosporiaceae</taxon>
        <taxon>Quadrisphaera</taxon>
    </lineage>
</organism>
<protein>
    <submittedName>
        <fullName evidence="2">DUF805 domain-containing protein</fullName>
    </submittedName>
</protein>
<dbReference type="Pfam" id="PF05656">
    <property type="entry name" value="DUF805"/>
    <property type="match status" value="1"/>
</dbReference>
<accession>A0A5C8ZET0</accession>
<gene>
    <name evidence="2" type="ORF">FMM08_09530</name>
</gene>
<dbReference type="PANTHER" id="PTHR34980">
    <property type="entry name" value="INNER MEMBRANE PROTEIN-RELATED-RELATED"/>
    <property type="match status" value="1"/>
</dbReference>
<evidence type="ECO:0000313" key="3">
    <source>
        <dbReference type="Proteomes" id="UP000321234"/>
    </source>
</evidence>
<evidence type="ECO:0000256" key="1">
    <source>
        <dbReference type="SAM" id="Phobius"/>
    </source>
</evidence>
<feature type="transmembrane region" description="Helical" evidence="1">
    <location>
        <begin position="58"/>
        <end position="76"/>
    </location>
</feature>
<dbReference type="Proteomes" id="UP000321234">
    <property type="component" value="Unassembled WGS sequence"/>
</dbReference>
<dbReference type="InterPro" id="IPR008523">
    <property type="entry name" value="DUF805"/>
</dbReference>
<feature type="transmembrane region" description="Helical" evidence="1">
    <location>
        <begin position="26"/>
        <end position="52"/>
    </location>
</feature>
<proteinExistence type="predicted"/>
<dbReference type="OrthoDB" id="9812349at2"/>
<keyword evidence="3" id="KW-1185">Reference proteome</keyword>